<dbReference type="EMBL" id="QHLQ01000007">
    <property type="protein sequence ID" value="NIZ61231.1"/>
    <property type="molecule type" value="Genomic_DNA"/>
</dbReference>
<reference evidence="2 3" key="1">
    <citation type="submission" date="2018-05" db="EMBL/GenBank/DDBJ databases">
        <authorList>
            <person name="Zhang Y.-J."/>
        </authorList>
    </citation>
    <scope>NUCLEOTIDE SEQUENCE [LARGE SCALE GENOMIC DNA]</scope>
    <source>
        <strain evidence="2 3">CY04</strain>
    </source>
</reference>
<accession>A0ABX0WAN1</accession>
<evidence type="ECO:0000313" key="3">
    <source>
        <dbReference type="Proteomes" id="UP001429564"/>
    </source>
</evidence>
<sequence length="245" mass="27749">MHRLRERQKRTIRLSLRRKIADSNAFNNTIERLITGYVKFCYRTSRWTRSGFAPMEELVESGKPVIMVLWHQRLVMSPYLFDSSKGRICTLTSAARAGRLAGKVQERMGFDTIPMSSRKRHVALSREVLRRIKNGSSVGIAADGPRGPARVSSGVPIIWARSSGCRVFTISFAQKRTFKLPTWDKQMFPVPFSRGVLMCEEWTENVPRKPTPEQAEELRLSLEVALDRITDASDAAVGRSSAPRP</sequence>
<evidence type="ECO:0000313" key="2">
    <source>
        <dbReference type="EMBL" id="NIZ61231.1"/>
    </source>
</evidence>
<protein>
    <recommendedName>
        <fullName evidence="1">DUF374 domain-containing protein</fullName>
    </recommendedName>
</protein>
<feature type="domain" description="DUF374" evidence="1">
    <location>
        <begin position="85"/>
        <end position="149"/>
    </location>
</feature>
<name>A0ABX0WAN1_9RHOB</name>
<dbReference type="Pfam" id="PF04028">
    <property type="entry name" value="DUF374"/>
    <property type="match status" value="1"/>
</dbReference>
<keyword evidence="3" id="KW-1185">Reference proteome</keyword>
<gene>
    <name evidence="2" type="ORF">DL239_09605</name>
</gene>
<dbReference type="Proteomes" id="UP001429564">
    <property type="component" value="Unassembled WGS sequence"/>
</dbReference>
<dbReference type="InterPro" id="IPR007172">
    <property type="entry name" value="DUF374"/>
</dbReference>
<comment type="caution">
    <text evidence="2">The sequence shown here is derived from an EMBL/GenBank/DDBJ whole genome shotgun (WGS) entry which is preliminary data.</text>
</comment>
<organism evidence="2 3">
    <name type="scientific">Parasedimentitalea denitrificans</name>
    <dbReference type="NCBI Taxonomy" id="2211118"/>
    <lineage>
        <taxon>Bacteria</taxon>
        <taxon>Pseudomonadati</taxon>
        <taxon>Pseudomonadota</taxon>
        <taxon>Alphaproteobacteria</taxon>
        <taxon>Rhodobacterales</taxon>
        <taxon>Paracoccaceae</taxon>
        <taxon>Parasedimentitalea</taxon>
    </lineage>
</organism>
<proteinExistence type="predicted"/>
<evidence type="ECO:0000259" key="1">
    <source>
        <dbReference type="Pfam" id="PF04028"/>
    </source>
</evidence>